<dbReference type="GO" id="GO:0006096">
    <property type="term" value="P:glycolytic process"/>
    <property type="evidence" value="ECO:0007669"/>
    <property type="project" value="UniProtKB-UniRule"/>
</dbReference>
<dbReference type="EC" id="1.1.1.27" evidence="4 10"/>
<dbReference type="RefSeq" id="WP_034540719.1">
    <property type="nucleotide sequence ID" value="NZ_CABFNH010000004.1"/>
</dbReference>
<feature type="binding site" evidence="12">
    <location>
        <position position="80"/>
    </location>
    <ligand>
        <name>substrate</name>
    </ligand>
</feature>
<reference evidence="16 19" key="1">
    <citation type="submission" date="2014-09" db="EMBL/GenBank/DDBJ databases">
        <title>Lactobacillus mucosae CRL573 Genome Sequencing.</title>
        <authorList>
            <person name="Bleckwedel J."/>
            <person name="Teran L.C."/>
            <person name="Bonacina J."/>
            <person name="Saavedra L."/>
            <person name="Mozzi F.B."/>
            <person name="Raya R.R."/>
        </authorList>
    </citation>
    <scope>NUCLEOTIDE SEQUENCE [LARGE SCALE GENOMIC DNA]</scope>
    <source>
        <strain evidence="16 19">CRL573</strain>
    </source>
</reference>
<dbReference type="PRINTS" id="PR00086">
    <property type="entry name" value="LLDHDRGNASE"/>
</dbReference>
<dbReference type="Gene3D" id="3.40.50.720">
    <property type="entry name" value="NAD(P)-binding Rossmann-like Domain"/>
    <property type="match status" value="1"/>
</dbReference>
<dbReference type="InterPro" id="IPR011304">
    <property type="entry name" value="L-lactate_DH"/>
</dbReference>
<feature type="binding site" evidence="10">
    <location>
        <position position="63"/>
    </location>
    <ligand>
        <name>NAD(+)</name>
        <dbReference type="ChEBI" id="CHEBI:57540"/>
    </ligand>
</feature>
<dbReference type="EMBL" id="CABFNH010000004">
    <property type="protein sequence ID" value="VTZ88519.1"/>
    <property type="molecule type" value="Genomic_DNA"/>
</dbReference>
<protein>
    <recommendedName>
        <fullName evidence="5 10">L-lactate dehydrogenase</fullName>
        <shortName evidence="10">L-LDH</shortName>
        <ecNumber evidence="4 10">1.1.1.27</ecNumber>
    </recommendedName>
</protein>
<evidence type="ECO:0000313" key="18">
    <source>
        <dbReference type="EMBL" id="VTZ88519.1"/>
    </source>
</evidence>
<evidence type="ECO:0000256" key="13">
    <source>
        <dbReference type="PIRSR" id="PIRSR000102-3"/>
    </source>
</evidence>
<feature type="domain" description="Lactate/malate dehydrogenase N-terminal" evidence="14">
    <location>
        <begin position="3"/>
        <end position="140"/>
    </location>
</feature>
<dbReference type="InterPro" id="IPR022383">
    <property type="entry name" value="Lactate/malate_DH_C"/>
</dbReference>
<sequence length="306" mass="32671">MSKVMLVGDGAVGSAFANDLLQHVSLDELIIVDRKTQKAAGDAMDLEDLAMFDGTTVVRAGKYEDAADTDVVVITAGIPRKPGESRLDLVNKNVGILKTIIDPIVNSGFKGIFVVASNPVDILTTLTQRISGFPKNRVIGTGTSLDTARLRVALAKRCHVPVREISVDVLGEHGDTSFANFDEATIAGKPLKEFADVSDEELAEMQSGVKKKGGAIIRSKGATYYGVARCLSLICEAIIFNRSIVLPLSAPLNGQYGIKGLYLGTPASVNRTGIRYVIETPLSEREVAAMQHSAAKMKEVLDGVEL</sequence>
<feature type="binding site" evidence="12">
    <location>
        <position position="149"/>
    </location>
    <ligand>
        <name>substrate</name>
    </ligand>
</feature>
<dbReference type="NCBIfam" id="NF000824">
    <property type="entry name" value="PRK00066.1"/>
    <property type="match status" value="1"/>
</dbReference>
<evidence type="ECO:0000259" key="14">
    <source>
        <dbReference type="Pfam" id="PF00056"/>
    </source>
</evidence>
<feature type="binding site" evidence="10">
    <location>
        <position position="38"/>
    </location>
    <ligand>
        <name>NAD(+)</name>
        <dbReference type="ChEBI" id="CHEBI:57540"/>
    </ligand>
</feature>
<gene>
    <name evidence="18" type="primary">ldh_1</name>
    <name evidence="10" type="synonym">ldh</name>
    <name evidence="18" type="ORF">LMUP508_00362</name>
    <name evidence="16" type="ORF">LX03_08220</name>
    <name evidence="17" type="ORF">PO158_03370</name>
</gene>
<feature type="binding site" evidence="10">
    <location>
        <begin position="118"/>
        <end position="121"/>
    </location>
    <ligand>
        <name>substrate</name>
    </ligand>
</feature>
<name>A0A099YDF2_LIMMU</name>
<comment type="subunit">
    <text evidence="3 10">Homotetramer.</text>
</comment>
<keyword evidence="6 10" id="KW-0560">Oxidoreductase</keyword>
<dbReference type="InterPro" id="IPR036291">
    <property type="entry name" value="NAD(P)-bd_dom_sf"/>
</dbReference>
<evidence type="ECO:0000256" key="4">
    <source>
        <dbReference type="ARBA" id="ARBA00012967"/>
    </source>
</evidence>
<feature type="binding site" evidence="10 13">
    <location>
        <position position="33"/>
    </location>
    <ligand>
        <name>NAD(+)</name>
        <dbReference type="ChEBI" id="CHEBI:57540"/>
    </ligand>
</feature>
<comment type="pathway">
    <text evidence="1 10">Fermentation; pyruvate fermentation to lactate; (S)-lactate from pyruvate: step 1/1.</text>
</comment>
<feature type="binding site" evidence="10">
    <location>
        <position position="99"/>
    </location>
    <ligand>
        <name>NAD(+)</name>
        <dbReference type="ChEBI" id="CHEBI:57540"/>
    </ligand>
</feature>
<evidence type="ECO:0000256" key="8">
    <source>
        <dbReference type="ARBA" id="ARBA00049258"/>
    </source>
</evidence>
<organism evidence="16 19">
    <name type="scientific">Limosilactobacillus mucosae</name>
    <name type="common">Lactobacillus mucosae</name>
    <dbReference type="NCBI Taxonomy" id="97478"/>
    <lineage>
        <taxon>Bacteria</taxon>
        <taxon>Bacillati</taxon>
        <taxon>Bacillota</taxon>
        <taxon>Bacilli</taxon>
        <taxon>Lactobacillales</taxon>
        <taxon>Lactobacillaceae</taxon>
        <taxon>Limosilactobacillus</taxon>
    </lineage>
</organism>
<dbReference type="GO" id="GO:0005737">
    <property type="term" value="C:cytoplasm"/>
    <property type="evidence" value="ECO:0007669"/>
    <property type="project" value="UniProtKB-SubCell"/>
</dbReference>
<feature type="active site" description="Proton acceptor" evidence="10 11">
    <location>
        <position position="173"/>
    </location>
</feature>
<feature type="binding site" evidence="13">
    <location>
        <begin position="8"/>
        <end position="13"/>
    </location>
    <ligand>
        <name>NAD(+)</name>
        <dbReference type="ChEBI" id="CHEBI:57540"/>
    </ligand>
</feature>
<dbReference type="UniPathway" id="UPA00554">
    <property type="reaction ID" value="UER00611"/>
</dbReference>
<dbReference type="GO" id="GO:0006089">
    <property type="term" value="P:lactate metabolic process"/>
    <property type="evidence" value="ECO:0007669"/>
    <property type="project" value="TreeGrafter"/>
</dbReference>
<evidence type="ECO:0000256" key="12">
    <source>
        <dbReference type="PIRSR" id="PIRSR000102-2"/>
    </source>
</evidence>
<comment type="caution">
    <text evidence="10">Lacks conserved residue(s) required for the propagation of feature annotation.</text>
</comment>
<dbReference type="NCBIfam" id="TIGR01771">
    <property type="entry name" value="L-LDH-NAD"/>
    <property type="match status" value="1"/>
</dbReference>
<dbReference type="AlphaFoldDB" id="A0A099YDF2"/>
<keyword evidence="7 10" id="KW-0520">NAD</keyword>
<dbReference type="CDD" id="cd05291">
    <property type="entry name" value="HicDH_like"/>
    <property type="match status" value="1"/>
</dbReference>
<dbReference type="SUPFAM" id="SSF51735">
    <property type="entry name" value="NAD(P)-binding Rossmann-fold domains"/>
    <property type="match status" value="1"/>
</dbReference>
<dbReference type="GO" id="GO:0004459">
    <property type="term" value="F:L-lactate dehydrogenase (NAD+) activity"/>
    <property type="evidence" value="ECO:0007669"/>
    <property type="project" value="UniProtKB-UniRule"/>
</dbReference>
<feature type="binding site" evidence="10 12">
    <location>
        <position position="86"/>
    </location>
    <ligand>
        <name>substrate</name>
    </ligand>
</feature>
<reference evidence="18 20" key="2">
    <citation type="submission" date="2019-06" db="EMBL/GenBank/DDBJ databases">
        <authorList>
            <person name="Rodrigo-Torres L."/>
            <person name="Arahal R. D."/>
            <person name="Lucena T."/>
        </authorList>
    </citation>
    <scope>NUCLEOTIDE SEQUENCE [LARGE SCALE GENOMIC DNA]</scope>
    <source>
        <strain evidence="18 20">INIA P508</strain>
    </source>
</reference>
<dbReference type="EMBL" id="JROC01000035">
    <property type="protein sequence ID" value="KGL66585.1"/>
    <property type="molecule type" value="Genomic_DNA"/>
</dbReference>
<evidence type="ECO:0000256" key="2">
    <source>
        <dbReference type="ARBA" id="ARBA00006054"/>
    </source>
</evidence>
<evidence type="ECO:0000256" key="1">
    <source>
        <dbReference type="ARBA" id="ARBA00004843"/>
    </source>
</evidence>
<evidence type="ECO:0000313" key="16">
    <source>
        <dbReference type="EMBL" id="KGL66585.1"/>
    </source>
</evidence>
<evidence type="ECO:0000256" key="6">
    <source>
        <dbReference type="ARBA" id="ARBA00023002"/>
    </source>
</evidence>
<evidence type="ECO:0000256" key="11">
    <source>
        <dbReference type="PIRSR" id="PIRSR000102-1"/>
    </source>
</evidence>
<feature type="binding site" evidence="10">
    <location>
        <begin position="146"/>
        <end position="149"/>
    </location>
    <ligand>
        <name>substrate</name>
    </ligand>
</feature>
<evidence type="ECO:0000256" key="9">
    <source>
        <dbReference type="ARBA" id="ARBA00056904"/>
    </source>
</evidence>
<dbReference type="EMBL" id="JAQOND010000011">
    <property type="protein sequence ID" value="MDC2827330.1"/>
    <property type="molecule type" value="Genomic_DNA"/>
</dbReference>
<dbReference type="InterPro" id="IPR001557">
    <property type="entry name" value="L-lactate/malate_DH"/>
</dbReference>
<dbReference type="Pfam" id="PF02866">
    <property type="entry name" value="Ldh_1_C"/>
    <property type="match status" value="1"/>
</dbReference>
<evidence type="ECO:0000256" key="3">
    <source>
        <dbReference type="ARBA" id="ARBA00011881"/>
    </source>
</evidence>
<comment type="function">
    <text evidence="9 10">Catalyzes the conversion of lactate to pyruvate.</text>
</comment>
<feature type="binding site" evidence="10">
    <location>
        <position position="223"/>
    </location>
    <ligand>
        <name>substrate</name>
    </ligand>
</feature>
<feature type="binding site" evidence="12">
    <location>
        <position position="118"/>
    </location>
    <ligand>
        <name>substrate</name>
    </ligand>
</feature>
<evidence type="ECO:0000313" key="17">
    <source>
        <dbReference type="EMBL" id="MDC2827330.1"/>
    </source>
</evidence>
<dbReference type="FunFam" id="3.40.50.720:FF:000018">
    <property type="entry name" value="Malate dehydrogenase"/>
    <property type="match status" value="1"/>
</dbReference>
<dbReference type="PROSITE" id="PS00064">
    <property type="entry name" value="L_LDH"/>
    <property type="match status" value="1"/>
</dbReference>
<feature type="binding site" evidence="13">
    <location>
        <position position="93"/>
    </location>
    <ligand>
        <name>NAD(+)</name>
        <dbReference type="ChEBI" id="CHEBI:57540"/>
    </ligand>
</feature>
<dbReference type="InterPro" id="IPR018177">
    <property type="entry name" value="L-lactate_DH_AS"/>
</dbReference>
<evidence type="ECO:0000313" key="20">
    <source>
        <dbReference type="Proteomes" id="UP000365705"/>
    </source>
</evidence>
<proteinExistence type="inferred from homology"/>
<evidence type="ECO:0000256" key="5">
    <source>
        <dbReference type="ARBA" id="ARBA00016495"/>
    </source>
</evidence>
<dbReference type="Gene3D" id="3.90.110.10">
    <property type="entry name" value="Lactate dehydrogenase/glycoside hydrolase, family 4, C-terminal"/>
    <property type="match status" value="1"/>
</dbReference>
<dbReference type="InterPro" id="IPR015955">
    <property type="entry name" value="Lactate_DH/Glyco_Ohase_4_C"/>
</dbReference>
<dbReference type="PANTHER" id="PTHR43128:SF16">
    <property type="entry name" value="L-LACTATE DEHYDROGENASE"/>
    <property type="match status" value="1"/>
</dbReference>
<comment type="similarity">
    <text evidence="2 10">Belongs to the LDH/MDH superfamily. LDH family.</text>
</comment>
<evidence type="ECO:0000256" key="10">
    <source>
        <dbReference type="HAMAP-Rule" id="MF_00488"/>
    </source>
</evidence>
<evidence type="ECO:0000256" key="7">
    <source>
        <dbReference type="ARBA" id="ARBA00023027"/>
    </source>
</evidence>
<comment type="subcellular location">
    <subcellularLocation>
        <location evidence="10">Cytoplasm</location>
    </subcellularLocation>
</comment>
<evidence type="ECO:0000259" key="15">
    <source>
        <dbReference type="Pfam" id="PF02866"/>
    </source>
</evidence>
<feature type="binding site" evidence="10">
    <location>
        <begin position="116"/>
        <end position="118"/>
    </location>
    <ligand>
        <name>NAD(+)</name>
        <dbReference type="ChEBI" id="CHEBI:57540"/>
    </ligand>
</feature>
<dbReference type="PANTHER" id="PTHR43128">
    <property type="entry name" value="L-2-HYDROXYCARBOXYLATE DEHYDROGENASE (NAD(P)(+))"/>
    <property type="match status" value="1"/>
</dbReference>
<dbReference type="Proteomes" id="UP000365705">
    <property type="component" value="Unassembled WGS sequence"/>
</dbReference>
<dbReference type="Pfam" id="PF00056">
    <property type="entry name" value="Ldh_1_N"/>
    <property type="match status" value="1"/>
</dbReference>
<feature type="binding site" evidence="10">
    <location>
        <position position="141"/>
    </location>
    <ligand>
        <name>NAD(+)</name>
        <dbReference type="ChEBI" id="CHEBI:57540"/>
    </ligand>
</feature>
<dbReference type="InterPro" id="IPR001236">
    <property type="entry name" value="Lactate/malate_DH_N"/>
</dbReference>
<feature type="binding site" evidence="10">
    <location>
        <position position="12"/>
    </location>
    <ligand>
        <name>NAD(+)</name>
        <dbReference type="ChEBI" id="CHEBI:57540"/>
    </ligand>
</feature>
<reference evidence="17" key="3">
    <citation type="submission" date="2023-01" db="EMBL/GenBank/DDBJ databases">
        <title>Genome analysis of 13 Lactobacillus isolated from gut of wild boar.</title>
        <authorList>
            <person name="Papp P."/>
            <person name="Libisch B."/>
            <person name="Nagy T."/>
            <person name="Olasz F."/>
        </authorList>
    </citation>
    <scope>NUCLEOTIDE SEQUENCE</scope>
    <source>
        <strain evidence="17">F108</strain>
    </source>
</reference>
<keyword evidence="10" id="KW-0963">Cytoplasm</keyword>
<evidence type="ECO:0000313" key="19">
    <source>
        <dbReference type="Proteomes" id="UP000030001"/>
    </source>
</evidence>
<comment type="catalytic activity">
    <reaction evidence="8 10">
        <text>(S)-lactate + NAD(+) = pyruvate + NADH + H(+)</text>
        <dbReference type="Rhea" id="RHEA:23444"/>
        <dbReference type="ChEBI" id="CHEBI:15361"/>
        <dbReference type="ChEBI" id="CHEBI:15378"/>
        <dbReference type="ChEBI" id="CHEBI:16651"/>
        <dbReference type="ChEBI" id="CHEBI:57540"/>
        <dbReference type="ChEBI" id="CHEBI:57945"/>
        <dbReference type="EC" id="1.1.1.27"/>
    </reaction>
</comment>
<dbReference type="PIRSF" id="PIRSF000102">
    <property type="entry name" value="Lac_mal_DH"/>
    <property type="match status" value="1"/>
</dbReference>
<accession>A0A099YDF2</accession>
<feature type="domain" description="Lactate/malate dehydrogenase C-terminal" evidence="15">
    <location>
        <begin position="143"/>
        <end position="302"/>
    </location>
</feature>
<dbReference type="SUPFAM" id="SSF56327">
    <property type="entry name" value="LDH C-terminal domain-like"/>
    <property type="match status" value="1"/>
</dbReference>
<dbReference type="Proteomes" id="UP000030001">
    <property type="component" value="Unassembled WGS sequence"/>
</dbReference>
<dbReference type="HAMAP" id="MF_00488">
    <property type="entry name" value="Lactate_dehydrog"/>
    <property type="match status" value="1"/>
</dbReference>
<dbReference type="Proteomes" id="UP001218021">
    <property type="component" value="Unassembled WGS sequence"/>
</dbReference>